<organism evidence="6 7">
    <name type="scientific">Vagococcus carniphilus</name>
    <dbReference type="NCBI Taxonomy" id="218144"/>
    <lineage>
        <taxon>Bacteria</taxon>
        <taxon>Bacillati</taxon>
        <taxon>Bacillota</taxon>
        <taxon>Bacilli</taxon>
        <taxon>Lactobacillales</taxon>
        <taxon>Enterococcaceae</taxon>
        <taxon>Vagococcus</taxon>
    </lineage>
</organism>
<evidence type="ECO:0000313" key="7">
    <source>
        <dbReference type="Proteomes" id="UP000288028"/>
    </source>
</evidence>
<feature type="domain" description="HTH lysR-type" evidence="5">
    <location>
        <begin position="11"/>
        <end position="68"/>
    </location>
</feature>
<keyword evidence="2" id="KW-0805">Transcription regulation</keyword>
<dbReference type="Proteomes" id="UP000288028">
    <property type="component" value="Unassembled WGS sequence"/>
</dbReference>
<comment type="caution">
    <text evidence="6">The sequence shown here is derived from an EMBL/GenBank/DDBJ whole genome shotgun (WGS) entry which is preliminary data.</text>
</comment>
<dbReference type="OrthoDB" id="9778774at2"/>
<dbReference type="Pfam" id="PF03466">
    <property type="entry name" value="LysR_substrate"/>
    <property type="match status" value="1"/>
</dbReference>
<dbReference type="PROSITE" id="PS50931">
    <property type="entry name" value="HTH_LYSR"/>
    <property type="match status" value="1"/>
</dbReference>
<evidence type="ECO:0000256" key="3">
    <source>
        <dbReference type="ARBA" id="ARBA00023125"/>
    </source>
</evidence>
<protein>
    <recommendedName>
        <fullName evidence="5">HTH lysR-type domain-containing protein</fullName>
    </recommendedName>
</protein>
<dbReference type="SUPFAM" id="SSF53850">
    <property type="entry name" value="Periplasmic binding protein-like II"/>
    <property type="match status" value="1"/>
</dbReference>
<name>A0A430B1I2_9ENTE</name>
<dbReference type="InterPro" id="IPR050950">
    <property type="entry name" value="HTH-type_LysR_regulators"/>
</dbReference>
<dbReference type="Gene3D" id="3.40.190.290">
    <property type="match status" value="1"/>
</dbReference>
<sequence length="311" mass="35891">MIKTIGKGDKMLTKQYQYVIEVAETGNFSKAAENLFMAQSSLSQYIKKLEKELGVLLFDRSTQPVKLTEAGKSYLKTAYDITFLEKQLLNQLETFQQVKKKKIILGITRYWGSLLLPRILPAFQKRYPFIQLEMKEGKTKDLIDWLDNKRIDIAFFTASSQDSQHFSFYEETFLLKEEIQLAVSSQLLESYHLSNQKMTPQRMMQLPLLTLRKGQKLRGIFDEFAKEVKDKPTIIMETENITTAYKLASVGTGATLIPEKILELTSPFDEVLHLSFEKPAFWELKAFTLKDSTTNEACDYLMLLAQKAFLI</sequence>
<dbReference type="Pfam" id="PF00126">
    <property type="entry name" value="HTH_1"/>
    <property type="match status" value="1"/>
</dbReference>
<dbReference type="GO" id="GO:0005829">
    <property type="term" value="C:cytosol"/>
    <property type="evidence" value="ECO:0007669"/>
    <property type="project" value="TreeGrafter"/>
</dbReference>
<comment type="similarity">
    <text evidence="1">Belongs to the LysR transcriptional regulatory family.</text>
</comment>
<keyword evidence="3" id="KW-0238">DNA-binding</keyword>
<dbReference type="SUPFAM" id="SSF46785">
    <property type="entry name" value="Winged helix' DNA-binding domain"/>
    <property type="match status" value="1"/>
</dbReference>
<dbReference type="AlphaFoldDB" id="A0A430B1I2"/>
<dbReference type="FunFam" id="1.10.10.10:FF:000001">
    <property type="entry name" value="LysR family transcriptional regulator"/>
    <property type="match status" value="1"/>
</dbReference>
<evidence type="ECO:0000313" key="6">
    <source>
        <dbReference type="EMBL" id="RSU14111.1"/>
    </source>
</evidence>
<dbReference type="InterPro" id="IPR000847">
    <property type="entry name" value="LysR_HTH_N"/>
</dbReference>
<evidence type="ECO:0000259" key="5">
    <source>
        <dbReference type="PROSITE" id="PS50931"/>
    </source>
</evidence>
<dbReference type="GO" id="GO:0003677">
    <property type="term" value="F:DNA binding"/>
    <property type="evidence" value="ECO:0007669"/>
    <property type="project" value="UniProtKB-KW"/>
</dbReference>
<dbReference type="GO" id="GO:0003700">
    <property type="term" value="F:DNA-binding transcription factor activity"/>
    <property type="evidence" value="ECO:0007669"/>
    <property type="project" value="InterPro"/>
</dbReference>
<keyword evidence="4" id="KW-0804">Transcription</keyword>
<dbReference type="CDD" id="cd05466">
    <property type="entry name" value="PBP2_LTTR_substrate"/>
    <property type="match status" value="1"/>
</dbReference>
<dbReference type="Gene3D" id="1.10.10.10">
    <property type="entry name" value="Winged helix-like DNA-binding domain superfamily/Winged helix DNA-binding domain"/>
    <property type="match status" value="1"/>
</dbReference>
<dbReference type="InterPro" id="IPR005119">
    <property type="entry name" value="LysR_subst-bd"/>
</dbReference>
<evidence type="ECO:0000256" key="1">
    <source>
        <dbReference type="ARBA" id="ARBA00009437"/>
    </source>
</evidence>
<reference evidence="6 7" key="1">
    <citation type="submission" date="2017-05" db="EMBL/GenBank/DDBJ databases">
        <title>Vagococcus spp. assemblies.</title>
        <authorList>
            <person name="Gulvik C.A."/>
        </authorList>
    </citation>
    <scope>NUCLEOTIDE SEQUENCE [LARGE SCALE GENOMIC DNA]</scope>
    <source>
        <strain evidence="6 7">SS1714</strain>
    </source>
</reference>
<gene>
    <name evidence="6" type="ORF">CBF28_08130</name>
</gene>
<accession>A0A430B1I2</accession>
<dbReference type="InterPro" id="IPR036388">
    <property type="entry name" value="WH-like_DNA-bd_sf"/>
</dbReference>
<dbReference type="EMBL" id="NGKB01000007">
    <property type="protein sequence ID" value="RSU14111.1"/>
    <property type="molecule type" value="Genomic_DNA"/>
</dbReference>
<evidence type="ECO:0000256" key="2">
    <source>
        <dbReference type="ARBA" id="ARBA00023015"/>
    </source>
</evidence>
<dbReference type="PANTHER" id="PTHR30419">
    <property type="entry name" value="HTH-TYPE TRANSCRIPTIONAL REGULATOR YBHD"/>
    <property type="match status" value="1"/>
</dbReference>
<evidence type="ECO:0000256" key="4">
    <source>
        <dbReference type="ARBA" id="ARBA00023163"/>
    </source>
</evidence>
<keyword evidence="7" id="KW-1185">Reference proteome</keyword>
<dbReference type="InterPro" id="IPR036390">
    <property type="entry name" value="WH_DNA-bd_sf"/>
</dbReference>
<proteinExistence type="inferred from homology"/>
<dbReference type="PRINTS" id="PR00039">
    <property type="entry name" value="HTHLYSR"/>
</dbReference>